<dbReference type="SUPFAM" id="SSF55083">
    <property type="entry name" value="6-hydroxymethyl-7,8-dihydropterin pyrophosphokinase, HPPK"/>
    <property type="match status" value="1"/>
</dbReference>
<reference evidence="14 15" key="1">
    <citation type="submission" date="2016-10" db="EMBL/GenBank/DDBJ databases">
        <authorList>
            <person name="Varghese N."/>
            <person name="Submissions S."/>
        </authorList>
    </citation>
    <scope>NUCLEOTIDE SEQUENCE [LARGE SCALE GENOMIC DNA]</scope>
    <source>
        <strain evidence="14 15">S7-754</strain>
    </source>
</reference>
<organism evidence="14 15">
    <name type="scientific">Sphingomonas carotinifaciens</name>
    <dbReference type="NCBI Taxonomy" id="1166323"/>
    <lineage>
        <taxon>Bacteria</taxon>
        <taxon>Pseudomonadati</taxon>
        <taxon>Pseudomonadota</taxon>
        <taxon>Alphaproteobacteria</taxon>
        <taxon>Sphingomonadales</taxon>
        <taxon>Sphingomonadaceae</taxon>
        <taxon>Sphingomonas</taxon>
    </lineage>
</organism>
<evidence type="ECO:0000256" key="5">
    <source>
        <dbReference type="ARBA" id="ARBA00022679"/>
    </source>
</evidence>
<comment type="pathway">
    <text evidence="1">Cofactor biosynthesis; tetrahydrofolate biosynthesis; 2-amino-4-hydroxy-6-hydroxymethyl-7,8-dihydropteridine diphosphate from 7,8-dihydroneopterin triphosphate: step 4/4.</text>
</comment>
<sequence length="158" mass="17121">MTTTYAIALGSNRPGRHGTPADEVRAAVAALGDGVRGVSAIITTAPLGPSIRAFANAVVLVESAMAPPAMLRHLKAIERAFGRRRGRRWGARVIDLDIVLWSGGRWRSAGLVVPHAGYATRDFVLRPLEQVAGAWRAPGTGRRVRHLAHMVDRRRPRP</sequence>
<keyword evidence="5" id="KW-0808">Transferase</keyword>
<dbReference type="GO" id="GO:0005524">
    <property type="term" value="F:ATP binding"/>
    <property type="evidence" value="ECO:0007669"/>
    <property type="project" value="UniProtKB-KW"/>
</dbReference>
<comment type="function">
    <text evidence="10">Catalyzes the transfer of pyrophosphate from adenosine triphosphate (ATP) to 6-hydroxymethyl-7,8-dihydropterin, an enzymatic step in folate biosynthesis pathway.</text>
</comment>
<evidence type="ECO:0000256" key="9">
    <source>
        <dbReference type="ARBA" id="ARBA00022909"/>
    </source>
</evidence>
<dbReference type="Gene3D" id="3.30.70.560">
    <property type="entry name" value="7,8-Dihydro-6-hydroxymethylpterin-pyrophosphokinase HPPK"/>
    <property type="match status" value="1"/>
</dbReference>
<evidence type="ECO:0000313" key="15">
    <source>
        <dbReference type="Proteomes" id="UP000323502"/>
    </source>
</evidence>
<dbReference type="UniPathway" id="UPA00077">
    <property type="reaction ID" value="UER00155"/>
</dbReference>
<evidence type="ECO:0000256" key="3">
    <source>
        <dbReference type="ARBA" id="ARBA00013253"/>
    </source>
</evidence>
<protein>
    <recommendedName>
        <fullName evidence="4">2-amino-4-hydroxy-6-hydroxymethyldihydropteridine pyrophosphokinase</fullName>
        <ecNumber evidence="3">2.7.6.3</ecNumber>
    </recommendedName>
    <alternativeName>
        <fullName evidence="11">6-hydroxymethyl-7,8-dihydropterin pyrophosphokinase</fullName>
    </alternativeName>
    <alternativeName>
        <fullName evidence="12">7,8-dihydro-6-hydroxymethylpterin-pyrophosphokinase</fullName>
    </alternativeName>
</protein>
<dbReference type="NCBIfam" id="TIGR01498">
    <property type="entry name" value="folK"/>
    <property type="match status" value="1"/>
</dbReference>
<evidence type="ECO:0000256" key="2">
    <source>
        <dbReference type="ARBA" id="ARBA00005810"/>
    </source>
</evidence>
<evidence type="ECO:0000256" key="11">
    <source>
        <dbReference type="ARBA" id="ARBA00029766"/>
    </source>
</evidence>
<evidence type="ECO:0000256" key="8">
    <source>
        <dbReference type="ARBA" id="ARBA00022840"/>
    </source>
</evidence>
<evidence type="ECO:0000256" key="12">
    <source>
        <dbReference type="ARBA" id="ARBA00033413"/>
    </source>
</evidence>
<evidence type="ECO:0000256" key="7">
    <source>
        <dbReference type="ARBA" id="ARBA00022777"/>
    </source>
</evidence>
<proteinExistence type="inferred from homology"/>
<keyword evidence="6" id="KW-0547">Nucleotide-binding</keyword>
<keyword evidence="9" id="KW-0289">Folate biosynthesis</keyword>
<evidence type="ECO:0000256" key="4">
    <source>
        <dbReference type="ARBA" id="ARBA00016218"/>
    </source>
</evidence>
<dbReference type="AlphaFoldDB" id="A0A1G7G9H3"/>
<dbReference type="GO" id="GO:0016301">
    <property type="term" value="F:kinase activity"/>
    <property type="evidence" value="ECO:0007669"/>
    <property type="project" value="UniProtKB-KW"/>
</dbReference>
<comment type="similarity">
    <text evidence="2">Belongs to the HPPK family.</text>
</comment>
<dbReference type="InterPro" id="IPR035907">
    <property type="entry name" value="Hppk_sf"/>
</dbReference>
<dbReference type="GO" id="GO:0003848">
    <property type="term" value="F:2-amino-4-hydroxy-6-hydroxymethyldihydropteridine diphosphokinase activity"/>
    <property type="evidence" value="ECO:0007669"/>
    <property type="project" value="UniProtKB-EC"/>
</dbReference>
<evidence type="ECO:0000259" key="13">
    <source>
        <dbReference type="PROSITE" id="PS00794"/>
    </source>
</evidence>
<keyword evidence="7 14" id="KW-0418">Kinase</keyword>
<accession>A0A1G7G9H3</accession>
<evidence type="ECO:0000256" key="6">
    <source>
        <dbReference type="ARBA" id="ARBA00022741"/>
    </source>
</evidence>
<gene>
    <name evidence="14" type="ORF">SAMN05216557_101772</name>
</gene>
<dbReference type="GO" id="GO:0046656">
    <property type="term" value="P:folic acid biosynthetic process"/>
    <property type="evidence" value="ECO:0007669"/>
    <property type="project" value="UniProtKB-KW"/>
</dbReference>
<dbReference type="PANTHER" id="PTHR43071:SF1">
    <property type="entry name" value="2-AMINO-4-HYDROXY-6-HYDROXYMETHYLDIHYDROPTERIDINE PYROPHOSPHOKINASE"/>
    <property type="match status" value="1"/>
</dbReference>
<dbReference type="PANTHER" id="PTHR43071">
    <property type="entry name" value="2-AMINO-4-HYDROXY-6-HYDROXYMETHYLDIHYDROPTERIDINE PYROPHOSPHOKINASE"/>
    <property type="match status" value="1"/>
</dbReference>
<dbReference type="InterPro" id="IPR000550">
    <property type="entry name" value="Hppk"/>
</dbReference>
<feature type="domain" description="7,8-dihydro-6-hydroxymethylpterin-pyrophosphokinase" evidence="13">
    <location>
        <begin position="88"/>
        <end position="99"/>
    </location>
</feature>
<dbReference type="Proteomes" id="UP000323502">
    <property type="component" value="Unassembled WGS sequence"/>
</dbReference>
<keyword evidence="8" id="KW-0067">ATP-binding</keyword>
<evidence type="ECO:0000256" key="10">
    <source>
        <dbReference type="ARBA" id="ARBA00029409"/>
    </source>
</evidence>
<evidence type="ECO:0000313" key="14">
    <source>
        <dbReference type="EMBL" id="SDE84747.1"/>
    </source>
</evidence>
<name>A0A1G7G9H3_9SPHN</name>
<dbReference type="EMBL" id="FNBI01000001">
    <property type="protein sequence ID" value="SDE84747.1"/>
    <property type="molecule type" value="Genomic_DNA"/>
</dbReference>
<dbReference type="Pfam" id="PF01288">
    <property type="entry name" value="HPPK"/>
    <property type="match status" value="1"/>
</dbReference>
<dbReference type="EC" id="2.7.6.3" evidence="3"/>
<dbReference type="GO" id="GO:0046654">
    <property type="term" value="P:tetrahydrofolate biosynthetic process"/>
    <property type="evidence" value="ECO:0007669"/>
    <property type="project" value="UniProtKB-UniPathway"/>
</dbReference>
<keyword evidence="15" id="KW-1185">Reference proteome</keyword>
<evidence type="ECO:0000256" key="1">
    <source>
        <dbReference type="ARBA" id="ARBA00005051"/>
    </source>
</evidence>
<dbReference type="PROSITE" id="PS00794">
    <property type="entry name" value="HPPK"/>
    <property type="match status" value="1"/>
</dbReference>